<dbReference type="EMBL" id="LMAI01000002">
    <property type="protein sequence ID" value="KUJ57359.1"/>
    <property type="molecule type" value="Genomic_DNA"/>
</dbReference>
<evidence type="ECO:0000313" key="8">
    <source>
        <dbReference type="EMBL" id="KUJ57359.1"/>
    </source>
</evidence>
<feature type="domain" description="Tyr recombinase" evidence="6">
    <location>
        <begin position="220"/>
        <end position="405"/>
    </location>
</feature>
<dbReference type="PROSITE" id="PS51900">
    <property type="entry name" value="CB"/>
    <property type="match status" value="1"/>
</dbReference>
<dbReference type="InterPro" id="IPR002104">
    <property type="entry name" value="Integrase_catalytic"/>
</dbReference>
<evidence type="ECO:0000256" key="3">
    <source>
        <dbReference type="ARBA" id="ARBA00023125"/>
    </source>
</evidence>
<protein>
    <recommendedName>
        <fullName evidence="10">Integrase</fullName>
    </recommendedName>
</protein>
<name>A0A117KCB9_9FLAO</name>
<dbReference type="GO" id="GO:0003677">
    <property type="term" value="F:DNA binding"/>
    <property type="evidence" value="ECO:0007669"/>
    <property type="project" value="UniProtKB-UniRule"/>
</dbReference>
<sequence length="423" mass="48428">MIMKENQTIDELLNEFEKHLRTLQRGRYTLRGYWQIWKPLKRFMAAEGIMYYDKSVGDQFIKSKLGEYEYASLDRMQRHLVNKVDALYVFQSTGQVFFGTAPLRRTPPKLLTGEIGVAIQDFISYKAATFALSKSTQNHHLNALHGFLTFLSSKEVKSIVDINEVYLVSFMKSLDPTTLATNHSKLGVLKSFLTYLYTEKIHNKDYSDVIQRTNYKSQPKLPSFFSAEDITCIIEKIDRGNPSGKRDYALVLLAAKLGLRVSDIARLKFENINWDKGIIEIVQFKTQKEIVLPLLPEIGNAIIDYLKYARPVSNEPYCFVQHIYPFKRITPDDVTGKIGIHIRRSGIVLKNRHKGAHALRHSFATQLLENKTPLPVISEALGHSRTASTMLYLRVDKQQLKQCALDVPMVAPAFYQQKGVFVS</sequence>
<gene>
    <name evidence="8" type="ORF">AR686_00880</name>
</gene>
<dbReference type="Gene3D" id="1.10.150.130">
    <property type="match status" value="1"/>
</dbReference>
<dbReference type="Gene3D" id="1.10.443.10">
    <property type="entry name" value="Intergrase catalytic core"/>
    <property type="match status" value="1"/>
</dbReference>
<evidence type="ECO:0000256" key="4">
    <source>
        <dbReference type="ARBA" id="ARBA00023172"/>
    </source>
</evidence>
<evidence type="ECO:0008006" key="10">
    <source>
        <dbReference type="Google" id="ProtNLM"/>
    </source>
</evidence>
<dbReference type="PROSITE" id="PS51898">
    <property type="entry name" value="TYR_RECOMBINASE"/>
    <property type="match status" value="1"/>
</dbReference>
<dbReference type="PANTHER" id="PTHR30349">
    <property type="entry name" value="PHAGE INTEGRASE-RELATED"/>
    <property type="match status" value="1"/>
</dbReference>
<evidence type="ECO:0000256" key="1">
    <source>
        <dbReference type="ARBA" id="ARBA00008857"/>
    </source>
</evidence>
<dbReference type="GO" id="GO:0015074">
    <property type="term" value="P:DNA integration"/>
    <property type="evidence" value="ECO:0007669"/>
    <property type="project" value="UniProtKB-KW"/>
</dbReference>
<keyword evidence="3 5" id="KW-0238">DNA-binding</keyword>
<dbReference type="AlphaFoldDB" id="A0A117KCB9"/>
<evidence type="ECO:0000256" key="2">
    <source>
        <dbReference type="ARBA" id="ARBA00022908"/>
    </source>
</evidence>
<keyword evidence="2" id="KW-0229">DNA integration</keyword>
<evidence type="ECO:0000259" key="7">
    <source>
        <dbReference type="PROSITE" id="PS51900"/>
    </source>
</evidence>
<dbReference type="InterPro" id="IPR010998">
    <property type="entry name" value="Integrase_recombinase_N"/>
</dbReference>
<proteinExistence type="inferred from homology"/>
<dbReference type="InterPro" id="IPR011010">
    <property type="entry name" value="DNA_brk_join_enz"/>
</dbReference>
<feature type="domain" description="Core-binding (CB)" evidence="7">
    <location>
        <begin position="113"/>
        <end position="197"/>
    </location>
</feature>
<dbReference type="SUPFAM" id="SSF56349">
    <property type="entry name" value="DNA breaking-rejoining enzymes"/>
    <property type="match status" value="1"/>
</dbReference>
<dbReference type="InterPro" id="IPR013762">
    <property type="entry name" value="Integrase-like_cat_sf"/>
</dbReference>
<accession>A0A117KCB9</accession>
<dbReference type="Pfam" id="PF00589">
    <property type="entry name" value="Phage_integrase"/>
    <property type="match status" value="1"/>
</dbReference>
<comment type="caution">
    <text evidence="8">The sequence shown here is derived from an EMBL/GenBank/DDBJ whole genome shotgun (WGS) entry which is preliminary data.</text>
</comment>
<reference evidence="8 9" key="1">
    <citation type="submission" date="2015-10" db="EMBL/GenBank/DDBJ databases">
        <title>Genome sequence of Chryseobacterium greenlandense.</title>
        <authorList>
            <person name="Newman J."/>
            <person name="Fischer K."/>
            <person name="Miller J."/>
        </authorList>
    </citation>
    <scope>NUCLEOTIDE SEQUENCE [LARGE SCALE GENOMIC DNA]</scope>
    <source>
        <strain evidence="8 9">UMB34</strain>
    </source>
</reference>
<evidence type="ECO:0000256" key="5">
    <source>
        <dbReference type="PROSITE-ProRule" id="PRU01248"/>
    </source>
</evidence>
<organism evidence="8 9">
    <name type="scientific">Chryseobacterium aquaticum subsp. greenlandense</name>
    <dbReference type="NCBI Taxonomy" id="345663"/>
    <lineage>
        <taxon>Bacteria</taxon>
        <taxon>Pseudomonadati</taxon>
        <taxon>Bacteroidota</taxon>
        <taxon>Flavobacteriia</taxon>
        <taxon>Flavobacteriales</taxon>
        <taxon>Weeksellaceae</taxon>
        <taxon>Chryseobacterium group</taxon>
        <taxon>Chryseobacterium</taxon>
    </lineage>
</organism>
<dbReference type="Proteomes" id="UP000054388">
    <property type="component" value="Unassembled WGS sequence"/>
</dbReference>
<dbReference type="InterPro" id="IPR044068">
    <property type="entry name" value="CB"/>
</dbReference>
<dbReference type="GO" id="GO:0006310">
    <property type="term" value="P:DNA recombination"/>
    <property type="evidence" value="ECO:0007669"/>
    <property type="project" value="UniProtKB-KW"/>
</dbReference>
<comment type="similarity">
    <text evidence="1">Belongs to the 'phage' integrase family.</text>
</comment>
<evidence type="ECO:0000313" key="9">
    <source>
        <dbReference type="Proteomes" id="UP000054388"/>
    </source>
</evidence>
<dbReference type="InterPro" id="IPR050090">
    <property type="entry name" value="Tyrosine_recombinase_XerCD"/>
</dbReference>
<evidence type="ECO:0000259" key="6">
    <source>
        <dbReference type="PROSITE" id="PS51898"/>
    </source>
</evidence>
<keyword evidence="4" id="KW-0233">DNA recombination</keyword>
<dbReference type="CDD" id="cd01188">
    <property type="entry name" value="INT_RitA_C_like"/>
    <property type="match status" value="1"/>
</dbReference>
<dbReference type="PANTHER" id="PTHR30349:SF41">
    <property type="entry name" value="INTEGRASE_RECOMBINASE PROTEIN MJ0367-RELATED"/>
    <property type="match status" value="1"/>
</dbReference>